<organism evidence="1 2">
    <name type="scientific">Aquimarina litoralis</name>
    <dbReference type="NCBI Taxonomy" id="584605"/>
    <lineage>
        <taxon>Bacteria</taxon>
        <taxon>Pseudomonadati</taxon>
        <taxon>Bacteroidota</taxon>
        <taxon>Flavobacteriia</taxon>
        <taxon>Flavobacteriales</taxon>
        <taxon>Flavobacteriaceae</taxon>
        <taxon>Aquimarina</taxon>
    </lineage>
</organism>
<evidence type="ECO:0000313" key="1">
    <source>
        <dbReference type="EMBL" id="GAA0714446.1"/>
    </source>
</evidence>
<evidence type="ECO:0008006" key="3">
    <source>
        <dbReference type="Google" id="ProtNLM"/>
    </source>
</evidence>
<sequence length="135" mass="15648">MFIVINNNKISNFFLAQHIEKSHNISKGLFFENTKDACDYLTPLHTIISKPVYILINKDMPNINGWEFLEKCACAENNNDYIHIVLMTKNELDIEEEIKINNYPNVTASNISEIDNLFIDDFVNKTYKSTLLKTV</sequence>
<keyword evidence="2" id="KW-1185">Reference proteome</keyword>
<dbReference type="EMBL" id="BAAAGE010000001">
    <property type="protein sequence ID" value="GAA0714446.1"/>
    <property type="molecule type" value="Genomic_DNA"/>
</dbReference>
<comment type="caution">
    <text evidence="1">The sequence shown here is derived from an EMBL/GenBank/DDBJ whole genome shotgun (WGS) entry which is preliminary data.</text>
</comment>
<reference evidence="2" key="1">
    <citation type="journal article" date="2019" name="Int. J. Syst. Evol. Microbiol.">
        <title>The Global Catalogue of Microorganisms (GCM) 10K type strain sequencing project: providing services to taxonomists for standard genome sequencing and annotation.</title>
        <authorList>
            <consortium name="The Broad Institute Genomics Platform"/>
            <consortium name="The Broad Institute Genome Sequencing Center for Infectious Disease"/>
            <person name="Wu L."/>
            <person name="Ma J."/>
        </authorList>
    </citation>
    <scope>NUCLEOTIDE SEQUENCE [LARGE SCALE GENOMIC DNA]</scope>
    <source>
        <strain evidence="2">JCM 15974</strain>
    </source>
</reference>
<accession>A0ABN1IID8</accession>
<proteinExistence type="predicted"/>
<dbReference type="Proteomes" id="UP001501758">
    <property type="component" value="Unassembled WGS sequence"/>
</dbReference>
<name>A0ABN1IID8_9FLAO</name>
<gene>
    <name evidence="1" type="ORF">GCM10009430_07650</name>
</gene>
<protein>
    <recommendedName>
        <fullName evidence="3">Response regulatory domain-containing protein</fullName>
    </recommendedName>
</protein>
<evidence type="ECO:0000313" key="2">
    <source>
        <dbReference type="Proteomes" id="UP001501758"/>
    </source>
</evidence>
<dbReference type="Gene3D" id="3.40.50.2300">
    <property type="match status" value="1"/>
</dbReference>
<dbReference type="RefSeq" id="WP_343910674.1">
    <property type="nucleotide sequence ID" value="NZ_BAAAGE010000001.1"/>
</dbReference>